<feature type="modified residue" description="4-aspartylphosphate" evidence="1">
    <location>
        <position position="53"/>
    </location>
</feature>
<feature type="domain" description="Response regulatory" evidence="2">
    <location>
        <begin position="3"/>
        <end position="118"/>
    </location>
</feature>
<comment type="caution">
    <text evidence="3">The sequence shown here is derived from an EMBL/GenBank/DDBJ whole genome shotgun (WGS) entry which is preliminary data.</text>
</comment>
<organism evidence="3 4">
    <name type="scientific">Brevibacillus fluminis</name>
    <dbReference type="NCBI Taxonomy" id="511487"/>
    <lineage>
        <taxon>Bacteria</taxon>
        <taxon>Bacillati</taxon>
        <taxon>Bacillota</taxon>
        <taxon>Bacilli</taxon>
        <taxon>Bacillales</taxon>
        <taxon>Paenibacillaceae</taxon>
        <taxon>Brevibacillus</taxon>
    </lineage>
</organism>
<dbReference type="PROSITE" id="PS50110">
    <property type="entry name" value="RESPONSE_REGULATORY"/>
    <property type="match status" value="1"/>
</dbReference>
<dbReference type="RefSeq" id="WP_122917111.1">
    <property type="nucleotide sequence ID" value="NZ_RHHQ01000006.1"/>
</dbReference>
<dbReference type="InterPro" id="IPR052048">
    <property type="entry name" value="ST_Response_Regulator"/>
</dbReference>
<keyword evidence="1" id="KW-0597">Phosphoprotein</keyword>
<dbReference type="Gene3D" id="3.40.50.2300">
    <property type="match status" value="1"/>
</dbReference>
<dbReference type="SUPFAM" id="SSF52172">
    <property type="entry name" value="CheY-like"/>
    <property type="match status" value="1"/>
</dbReference>
<dbReference type="AlphaFoldDB" id="A0A3M8DSW7"/>
<evidence type="ECO:0000256" key="1">
    <source>
        <dbReference type="PROSITE-ProRule" id="PRU00169"/>
    </source>
</evidence>
<dbReference type="InterPro" id="IPR011006">
    <property type="entry name" value="CheY-like_superfamily"/>
</dbReference>
<sequence>MARILIADDSVVVREYIKQTLERAGHQVIAEATTGYEAYHQYLTHRPDLITMDINMPELNGIETVKLIVKENHAAKIIIVSTYGLKPLVFEAIKAGASDYITKPVDEDKLLGAMANVL</sequence>
<evidence type="ECO:0000313" key="4">
    <source>
        <dbReference type="Proteomes" id="UP000271031"/>
    </source>
</evidence>
<protein>
    <submittedName>
        <fullName evidence="3">Response regulator</fullName>
    </submittedName>
</protein>
<dbReference type="PANTHER" id="PTHR43228">
    <property type="entry name" value="TWO-COMPONENT RESPONSE REGULATOR"/>
    <property type="match status" value="1"/>
</dbReference>
<dbReference type="PANTHER" id="PTHR43228:SF1">
    <property type="entry name" value="TWO-COMPONENT RESPONSE REGULATOR ARR22"/>
    <property type="match status" value="1"/>
</dbReference>
<reference evidence="3 4" key="1">
    <citation type="submission" date="2018-10" db="EMBL/GenBank/DDBJ databases">
        <title>Phylogenomics of Brevibacillus.</title>
        <authorList>
            <person name="Dunlap C."/>
        </authorList>
    </citation>
    <scope>NUCLEOTIDE SEQUENCE [LARGE SCALE GENOMIC DNA]</scope>
    <source>
        <strain evidence="3 4">JCM 15716</strain>
    </source>
</reference>
<proteinExistence type="predicted"/>
<accession>A0A3M8DSW7</accession>
<evidence type="ECO:0000259" key="2">
    <source>
        <dbReference type="PROSITE" id="PS50110"/>
    </source>
</evidence>
<dbReference type="OrthoDB" id="9759232at2"/>
<gene>
    <name evidence="3" type="ORF">EDM56_06665</name>
</gene>
<dbReference type="EMBL" id="RHHQ01000006">
    <property type="protein sequence ID" value="RNB91258.1"/>
    <property type="molecule type" value="Genomic_DNA"/>
</dbReference>
<dbReference type="Pfam" id="PF00072">
    <property type="entry name" value="Response_reg"/>
    <property type="match status" value="1"/>
</dbReference>
<dbReference type="Proteomes" id="UP000271031">
    <property type="component" value="Unassembled WGS sequence"/>
</dbReference>
<dbReference type="SMART" id="SM00448">
    <property type="entry name" value="REC"/>
    <property type="match status" value="1"/>
</dbReference>
<name>A0A3M8DSW7_9BACL</name>
<evidence type="ECO:0000313" key="3">
    <source>
        <dbReference type="EMBL" id="RNB91258.1"/>
    </source>
</evidence>
<dbReference type="GO" id="GO:0000160">
    <property type="term" value="P:phosphorelay signal transduction system"/>
    <property type="evidence" value="ECO:0007669"/>
    <property type="project" value="InterPro"/>
</dbReference>
<keyword evidence="4" id="KW-1185">Reference proteome</keyword>
<dbReference type="InterPro" id="IPR001789">
    <property type="entry name" value="Sig_transdc_resp-reg_receiver"/>
</dbReference>